<evidence type="ECO:0000256" key="5">
    <source>
        <dbReference type="PIRNR" id="PIRNR005992"/>
    </source>
</evidence>
<dbReference type="InterPro" id="IPR028565">
    <property type="entry name" value="MHD"/>
</dbReference>
<dbReference type="eggNOG" id="KOG2740">
    <property type="taxonomic scope" value="Eukaryota"/>
</dbReference>
<dbReference type="CDD" id="cd14837">
    <property type="entry name" value="AP3_Mu_N"/>
    <property type="match status" value="1"/>
</dbReference>
<feature type="domain" description="MHD" evidence="6">
    <location>
        <begin position="176"/>
        <end position="423"/>
    </location>
</feature>
<gene>
    <name evidence="7" type="ORF">BDEG_20865</name>
</gene>
<reference evidence="7 8" key="2">
    <citation type="submission" date="2016-05" db="EMBL/GenBank/DDBJ databases">
        <title>Lineage-specific infection strategies underlie the spectrum of fungal disease in amphibians.</title>
        <authorList>
            <person name="Cuomo C.A."/>
            <person name="Farrer R.A."/>
            <person name="James T."/>
            <person name="Longcore J."/>
            <person name="Birren B."/>
        </authorList>
    </citation>
    <scope>NUCLEOTIDE SEQUENCE [LARGE SCALE GENOMIC DNA]</scope>
    <source>
        <strain evidence="7 8">JEL423</strain>
    </source>
</reference>
<dbReference type="GO" id="GO:0030131">
    <property type="term" value="C:clathrin adaptor complex"/>
    <property type="evidence" value="ECO:0007669"/>
    <property type="project" value="UniProtKB-UniRule"/>
</dbReference>
<evidence type="ECO:0000256" key="2">
    <source>
        <dbReference type="ARBA" id="ARBA00022448"/>
    </source>
</evidence>
<comment type="subcellular location">
    <subcellularLocation>
        <location evidence="1">Endomembrane system</location>
    </subcellularLocation>
</comment>
<dbReference type="FunFam" id="3.30.450.60:FF:000002">
    <property type="entry name" value="AP-2 complex subunit mu, putative"/>
    <property type="match status" value="1"/>
</dbReference>
<sequence>MFDSLFVIDNSGSVIIEKHWKQVLSRRVIDEFVVQVQGYPIQQEAPPVLYIEGYYMLYISRHDLLFVSAVQTEVAPSSVFFFLHQIVELLYDYFGGMSEQILKENFVIVYELLEELVDYGSPYITEPCLLKEMIPPPSLLASMMNAVSIGTQFGTKLPTGYASTVPWRSTGLKYTNNEIFFDVVEELDVIMDRNGKIVAGAIFGDILCTSKLSGMPDLLLTLGNKTAIADGMSSLHPCVRVGRYERDRTLSFVPPDGAFRLMEYNVPIHSQTQLPILVKPTLKWKRSGGKLDISIHPKIPSERMIDQLVITANLPTEVLSIRTNPTIGRCSFDPTSKVFTWTIGKMAANLTTSGLAQFTGYLVTENAAELSKRSKNIVFNVDFRINMHSVSGIRIDSLAVQNEGYTPFKGGRGYTKTGRFQIRTY</sequence>
<dbReference type="GO" id="GO:0012505">
    <property type="term" value="C:endomembrane system"/>
    <property type="evidence" value="ECO:0007669"/>
    <property type="project" value="UniProtKB-SubCell"/>
</dbReference>
<dbReference type="SUPFAM" id="SSF49447">
    <property type="entry name" value="Second domain of Mu2 adaptin subunit (ap50) of ap2 adaptor"/>
    <property type="match status" value="1"/>
</dbReference>
<protein>
    <recommendedName>
        <fullName evidence="6">MHD domain-containing protein</fullName>
    </recommendedName>
</protein>
<evidence type="ECO:0000256" key="4">
    <source>
        <dbReference type="ARBA" id="ARBA00023136"/>
    </source>
</evidence>
<dbReference type="PROSITE" id="PS51072">
    <property type="entry name" value="MHD"/>
    <property type="match status" value="1"/>
</dbReference>
<keyword evidence="3 5" id="KW-0653">Protein transport</keyword>
<dbReference type="Gene3D" id="2.60.40.1170">
    <property type="entry name" value="Mu homology domain, subdomain B"/>
    <property type="match status" value="2"/>
</dbReference>
<dbReference type="InterPro" id="IPR018240">
    <property type="entry name" value="Clathrin_mu_CS"/>
</dbReference>
<keyword evidence="4" id="KW-0472">Membrane</keyword>
<evidence type="ECO:0000256" key="3">
    <source>
        <dbReference type="ARBA" id="ARBA00022927"/>
    </source>
</evidence>
<dbReference type="Pfam" id="PF01217">
    <property type="entry name" value="Clat_adaptor_s"/>
    <property type="match status" value="1"/>
</dbReference>
<dbReference type="VEuPathDB" id="FungiDB:BDEG_20865"/>
<dbReference type="AlphaFoldDB" id="A0A177WBG8"/>
<evidence type="ECO:0000313" key="8">
    <source>
        <dbReference type="Proteomes" id="UP000077115"/>
    </source>
</evidence>
<dbReference type="GO" id="GO:0006886">
    <property type="term" value="P:intracellular protein transport"/>
    <property type="evidence" value="ECO:0007669"/>
    <property type="project" value="UniProtKB-UniRule"/>
</dbReference>
<dbReference type="Proteomes" id="UP000077115">
    <property type="component" value="Unassembled WGS sequence"/>
</dbReference>
<evidence type="ECO:0000256" key="1">
    <source>
        <dbReference type="ARBA" id="ARBA00004308"/>
    </source>
</evidence>
<dbReference type="InterPro" id="IPR036168">
    <property type="entry name" value="AP2_Mu_C_sf"/>
</dbReference>
<dbReference type="SUPFAM" id="SSF64356">
    <property type="entry name" value="SNARE-like"/>
    <property type="match status" value="1"/>
</dbReference>
<accession>A0A177WBG8</accession>
<reference evidence="7 8" key="1">
    <citation type="submission" date="2006-10" db="EMBL/GenBank/DDBJ databases">
        <title>The Genome Sequence of Batrachochytrium dendrobatidis JEL423.</title>
        <authorList>
            <consortium name="The Broad Institute Genome Sequencing Platform"/>
            <person name="Birren B."/>
            <person name="Lander E."/>
            <person name="Galagan J."/>
            <person name="Cuomo C."/>
            <person name="Devon K."/>
            <person name="Jaffe D."/>
            <person name="Butler J."/>
            <person name="Alvarez P."/>
            <person name="Gnerre S."/>
            <person name="Grabherr M."/>
            <person name="Kleber M."/>
            <person name="Mauceli E."/>
            <person name="Brockman W."/>
            <person name="Young S."/>
            <person name="LaButti K."/>
            <person name="Sykes S."/>
            <person name="DeCaprio D."/>
            <person name="Crawford M."/>
            <person name="Koehrsen M."/>
            <person name="Engels R."/>
            <person name="Montgomery P."/>
            <person name="Pearson M."/>
            <person name="Howarth C."/>
            <person name="Larson L."/>
            <person name="White J."/>
            <person name="O'Leary S."/>
            <person name="Kodira C."/>
            <person name="Zeng Q."/>
            <person name="Yandava C."/>
            <person name="Alvarado L."/>
            <person name="Longcore J."/>
            <person name="James T."/>
        </authorList>
    </citation>
    <scope>NUCLEOTIDE SEQUENCE [LARGE SCALE GENOMIC DNA]</scope>
    <source>
        <strain evidence="7 8">JEL423</strain>
    </source>
</reference>
<name>A0A177WBG8_BATDL</name>
<dbReference type="InterPro" id="IPR022775">
    <property type="entry name" value="AP_mu_sigma_su"/>
</dbReference>
<organism evidence="7 8">
    <name type="scientific">Batrachochytrium dendrobatidis (strain JEL423)</name>
    <dbReference type="NCBI Taxonomy" id="403673"/>
    <lineage>
        <taxon>Eukaryota</taxon>
        <taxon>Fungi</taxon>
        <taxon>Fungi incertae sedis</taxon>
        <taxon>Chytridiomycota</taxon>
        <taxon>Chytridiomycota incertae sedis</taxon>
        <taxon>Chytridiomycetes</taxon>
        <taxon>Rhizophydiales</taxon>
        <taxon>Rhizophydiales incertae sedis</taxon>
        <taxon>Batrachochytrium</taxon>
    </lineage>
</organism>
<proteinExistence type="inferred from homology"/>
<dbReference type="InterPro" id="IPR001392">
    <property type="entry name" value="Clathrin_mu"/>
</dbReference>
<dbReference type="STRING" id="403673.A0A177WBG8"/>
<dbReference type="PANTHER" id="PTHR10529">
    <property type="entry name" value="AP COMPLEX SUBUNIT MU"/>
    <property type="match status" value="1"/>
</dbReference>
<dbReference type="GO" id="GO:0016192">
    <property type="term" value="P:vesicle-mediated transport"/>
    <property type="evidence" value="ECO:0007669"/>
    <property type="project" value="InterPro"/>
</dbReference>
<evidence type="ECO:0000259" key="6">
    <source>
        <dbReference type="PROSITE" id="PS51072"/>
    </source>
</evidence>
<dbReference type="Gene3D" id="3.30.450.60">
    <property type="match status" value="1"/>
</dbReference>
<keyword evidence="2 5" id="KW-0813">Transport</keyword>
<dbReference type="PROSITE" id="PS00990">
    <property type="entry name" value="CLAT_ADAPTOR_M_1"/>
    <property type="match status" value="1"/>
</dbReference>
<dbReference type="InterPro" id="IPR011012">
    <property type="entry name" value="Longin-like_dom_sf"/>
</dbReference>
<dbReference type="EMBL" id="DS022300">
    <property type="protein sequence ID" value="OAJ36721.1"/>
    <property type="molecule type" value="Genomic_DNA"/>
</dbReference>
<dbReference type="Pfam" id="PF00928">
    <property type="entry name" value="Adap_comp_sub"/>
    <property type="match status" value="1"/>
</dbReference>
<evidence type="ECO:0000313" key="7">
    <source>
        <dbReference type="EMBL" id="OAJ36721.1"/>
    </source>
</evidence>
<dbReference type="CDD" id="cd09252">
    <property type="entry name" value="AP-3_Mu3_Cterm"/>
    <property type="match status" value="1"/>
</dbReference>
<dbReference type="PRINTS" id="PR00314">
    <property type="entry name" value="CLATHRINADPT"/>
</dbReference>
<dbReference type="PIRSF" id="PIRSF005992">
    <property type="entry name" value="Clathrin_mu"/>
    <property type="match status" value="1"/>
</dbReference>
<dbReference type="InterPro" id="IPR050431">
    <property type="entry name" value="Adaptor_comp_med_subunit"/>
</dbReference>
<comment type="similarity">
    <text evidence="5">Belongs to the adaptor complexes medium subunit family.</text>
</comment>
<dbReference type="OrthoDB" id="870at2759"/>